<dbReference type="PANTHER" id="PTHR47526">
    <property type="entry name" value="ATP-DEPENDENT DNA HELICASE"/>
    <property type="match status" value="1"/>
</dbReference>
<proteinExistence type="predicted"/>
<organism evidence="1 2">
    <name type="scientific">Xenoophorus captivus</name>
    <dbReference type="NCBI Taxonomy" id="1517983"/>
    <lineage>
        <taxon>Eukaryota</taxon>
        <taxon>Metazoa</taxon>
        <taxon>Chordata</taxon>
        <taxon>Craniata</taxon>
        <taxon>Vertebrata</taxon>
        <taxon>Euteleostomi</taxon>
        <taxon>Actinopterygii</taxon>
        <taxon>Neopterygii</taxon>
        <taxon>Teleostei</taxon>
        <taxon>Neoteleostei</taxon>
        <taxon>Acanthomorphata</taxon>
        <taxon>Ovalentaria</taxon>
        <taxon>Atherinomorphae</taxon>
        <taxon>Cyprinodontiformes</taxon>
        <taxon>Goodeidae</taxon>
        <taxon>Xenoophorus</taxon>
    </lineage>
</organism>
<comment type="caution">
    <text evidence="1">The sequence shown here is derived from an EMBL/GenBank/DDBJ whole genome shotgun (WGS) entry which is preliminary data.</text>
</comment>
<name>A0ABV0RAD3_9TELE</name>
<protein>
    <submittedName>
        <fullName evidence="1">Uncharacterized protein</fullName>
    </submittedName>
</protein>
<dbReference type="EMBL" id="JAHRIN010036965">
    <property type="protein sequence ID" value="MEQ2204636.1"/>
    <property type="molecule type" value="Genomic_DNA"/>
</dbReference>
<accession>A0ABV0RAD3</accession>
<reference evidence="1 2" key="1">
    <citation type="submission" date="2021-06" db="EMBL/GenBank/DDBJ databases">
        <authorList>
            <person name="Palmer J.M."/>
        </authorList>
    </citation>
    <scope>NUCLEOTIDE SEQUENCE [LARGE SCALE GENOMIC DNA]</scope>
    <source>
        <strain evidence="1 2">XC_2019</strain>
        <tissue evidence="1">Muscle</tissue>
    </source>
</reference>
<sequence>MAGFQSRDFDDVRRGRDFRWRAGSKMSKEATVAESPYCRDLDPVSRRRYKQLIHRYVGCDPYLIKMSEFSREPQDLPLIEAVDITNYLALQTSHYTKQQMKAYKSLEA</sequence>
<dbReference type="Proteomes" id="UP001434883">
    <property type="component" value="Unassembled WGS sequence"/>
</dbReference>
<gene>
    <name evidence="1" type="ORF">XENOCAPTIV_016189</name>
</gene>
<evidence type="ECO:0000313" key="1">
    <source>
        <dbReference type="EMBL" id="MEQ2204636.1"/>
    </source>
</evidence>
<evidence type="ECO:0000313" key="2">
    <source>
        <dbReference type="Proteomes" id="UP001434883"/>
    </source>
</evidence>
<dbReference type="PANTHER" id="PTHR47526:SF4">
    <property type="entry name" value="SWIM-TYPE DOMAIN-CONTAINING PROTEIN"/>
    <property type="match status" value="1"/>
</dbReference>
<keyword evidence="2" id="KW-1185">Reference proteome</keyword>